<dbReference type="Proteomes" id="UP000008330">
    <property type="component" value="Chromosome"/>
</dbReference>
<dbReference type="KEGG" id="rlt:Rleg2_2435"/>
<proteinExistence type="predicted"/>
<dbReference type="RefSeq" id="WP_012558233.1">
    <property type="nucleotide sequence ID" value="NC_011369.1"/>
</dbReference>
<reference evidence="2 3" key="1">
    <citation type="journal article" date="2010" name="Stand. Genomic Sci.">
        <title>Complete genome sequence of Rhizobium leguminosarum bv trifolii strain WSM2304, an effective microsymbiont of the South American clover Trifolium polymorphum.</title>
        <authorList>
            <person name="Reeve W."/>
            <person name="O'Hara G."/>
            <person name="Chain P."/>
            <person name="Ardley J."/>
            <person name="Brau L."/>
            <person name="Nandesena K."/>
            <person name="Tiwari R."/>
            <person name="Malfatti S."/>
            <person name="Kiss H."/>
            <person name="Lapidus A."/>
            <person name="Copeland A."/>
            <person name="Nolan M."/>
            <person name="Land M."/>
            <person name="Ivanova N."/>
            <person name="Mavromatis K."/>
            <person name="Markowitz V."/>
            <person name="Kyrpides N."/>
            <person name="Melino V."/>
            <person name="Denton M."/>
            <person name="Yates R."/>
            <person name="Howieson J."/>
        </authorList>
    </citation>
    <scope>NUCLEOTIDE SEQUENCE [LARGE SCALE GENOMIC DNA]</scope>
    <source>
        <strain evidence="2 3">WSM2304</strain>
    </source>
</reference>
<evidence type="ECO:0000259" key="1">
    <source>
        <dbReference type="Pfam" id="PF18894"/>
    </source>
</evidence>
<dbReference type="AlphaFoldDB" id="A0ABF7QP48"/>
<evidence type="ECO:0000313" key="3">
    <source>
        <dbReference type="Proteomes" id="UP000008330"/>
    </source>
</evidence>
<organism evidence="2 3">
    <name type="scientific">Rhizobium leguminosarum bv. trifolii (strain WSM2304)</name>
    <dbReference type="NCBI Taxonomy" id="395492"/>
    <lineage>
        <taxon>Bacteria</taxon>
        <taxon>Pseudomonadati</taxon>
        <taxon>Pseudomonadota</taxon>
        <taxon>Alphaproteobacteria</taxon>
        <taxon>Hyphomicrobiales</taxon>
        <taxon>Rhizobiaceae</taxon>
        <taxon>Rhizobium/Agrobacterium group</taxon>
        <taxon>Rhizobium</taxon>
    </lineage>
</organism>
<dbReference type="Pfam" id="PF18894">
    <property type="entry name" value="PhageMetallopep"/>
    <property type="match status" value="1"/>
</dbReference>
<dbReference type="EMBL" id="CP001191">
    <property type="protein sequence ID" value="ACI55709.1"/>
    <property type="molecule type" value="Genomic_DNA"/>
</dbReference>
<gene>
    <name evidence="2" type="ordered locus">Rleg2_2435</name>
</gene>
<dbReference type="InterPro" id="IPR043998">
    <property type="entry name" value="Put_Metallopep"/>
</dbReference>
<keyword evidence="3" id="KW-1185">Reference proteome</keyword>
<evidence type="ECO:0000313" key="2">
    <source>
        <dbReference type="EMBL" id="ACI55709.1"/>
    </source>
</evidence>
<protein>
    <recommendedName>
        <fullName evidence="1">Putative phage metallopeptidase domain-containing protein</fullName>
    </recommendedName>
</protein>
<accession>A0ABF7QP48</accession>
<name>A0ABF7QP48_RHILW</name>
<sequence>MIINARHKANKSRPLPPEDMLEDTGIRFEPAHDLIEWARSSFIDENADLVNDDHSHLRYAAIGALWTNVANGRAGRRIIGQCEMGLPPANKWSRARIELQLQQWFGDVPHFVLTFDAHYAAVCSDAEFCALVEHELYHAGQERDPFGAPKFRRDGRPAFGLRGHDVEEFVGVVRRYGADAANVRALVEAANRPPEISRAAIGHVCGTCNLRVA</sequence>
<feature type="domain" description="Putative phage metallopeptidase" evidence="1">
    <location>
        <begin position="36"/>
        <end position="191"/>
    </location>
</feature>